<feature type="chain" id="PRO_5034856169" evidence="2">
    <location>
        <begin position="22"/>
        <end position="866"/>
    </location>
</feature>
<gene>
    <name evidence="3" type="ORF">RDB_LOCUS76210</name>
</gene>
<evidence type="ECO:0000256" key="2">
    <source>
        <dbReference type="SAM" id="SignalP"/>
    </source>
</evidence>
<feature type="region of interest" description="Disordered" evidence="1">
    <location>
        <begin position="259"/>
        <end position="411"/>
    </location>
</feature>
<feature type="region of interest" description="Disordered" evidence="1">
    <location>
        <begin position="431"/>
        <end position="542"/>
    </location>
</feature>
<feature type="compositionally biased region" description="Polar residues" evidence="1">
    <location>
        <begin position="375"/>
        <end position="392"/>
    </location>
</feature>
<reference evidence="3" key="1">
    <citation type="submission" date="2021-01" db="EMBL/GenBank/DDBJ databases">
        <authorList>
            <person name="Kaushik A."/>
        </authorList>
    </citation>
    <scope>NUCLEOTIDE SEQUENCE</scope>
    <source>
        <strain evidence="3">AG5</strain>
    </source>
</reference>
<evidence type="ECO:0000313" key="3">
    <source>
        <dbReference type="EMBL" id="CAE7142087.1"/>
    </source>
</evidence>
<comment type="caution">
    <text evidence="3">The sequence shown here is derived from an EMBL/GenBank/DDBJ whole genome shotgun (WGS) entry which is preliminary data.</text>
</comment>
<accession>A0A8H3E440</accession>
<feature type="region of interest" description="Disordered" evidence="1">
    <location>
        <begin position="791"/>
        <end position="866"/>
    </location>
</feature>
<feature type="region of interest" description="Disordered" evidence="1">
    <location>
        <begin position="660"/>
        <end position="694"/>
    </location>
</feature>
<evidence type="ECO:0000256" key="1">
    <source>
        <dbReference type="SAM" id="MobiDB-lite"/>
    </source>
</evidence>
<feature type="compositionally biased region" description="Polar residues" evidence="1">
    <location>
        <begin position="284"/>
        <end position="297"/>
    </location>
</feature>
<organism evidence="3 4">
    <name type="scientific">Rhizoctonia solani</name>
    <dbReference type="NCBI Taxonomy" id="456999"/>
    <lineage>
        <taxon>Eukaryota</taxon>
        <taxon>Fungi</taxon>
        <taxon>Dikarya</taxon>
        <taxon>Basidiomycota</taxon>
        <taxon>Agaricomycotina</taxon>
        <taxon>Agaricomycetes</taxon>
        <taxon>Cantharellales</taxon>
        <taxon>Ceratobasidiaceae</taxon>
        <taxon>Rhizoctonia</taxon>
    </lineage>
</organism>
<dbReference type="Proteomes" id="UP000663827">
    <property type="component" value="Unassembled WGS sequence"/>
</dbReference>
<feature type="compositionally biased region" description="Polar residues" evidence="1">
    <location>
        <begin position="438"/>
        <end position="465"/>
    </location>
</feature>
<feature type="signal peptide" evidence="2">
    <location>
        <begin position="1"/>
        <end position="21"/>
    </location>
</feature>
<feature type="compositionally biased region" description="Polar residues" evidence="1">
    <location>
        <begin position="664"/>
        <end position="678"/>
    </location>
</feature>
<feature type="compositionally biased region" description="Low complexity" evidence="1">
    <location>
        <begin position="807"/>
        <end position="818"/>
    </location>
</feature>
<protein>
    <submittedName>
        <fullName evidence="3">Uncharacterized protein</fullName>
    </submittedName>
</protein>
<feature type="compositionally biased region" description="Low complexity" evidence="1">
    <location>
        <begin position="502"/>
        <end position="515"/>
    </location>
</feature>
<feature type="compositionally biased region" description="Polar residues" evidence="1">
    <location>
        <begin position="308"/>
        <end position="317"/>
    </location>
</feature>
<dbReference type="EMBL" id="CAJNJQ010001532">
    <property type="protein sequence ID" value="CAE7142087.1"/>
    <property type="molecule type" value="Genomic_DNA"/>
</dbReference>
<feature type="compositionally biased region" description="Polar residues" evidence="1">
    <location>
        <begin position="325"/>
        <end position="361"/>
    </location>
</feature>
<name>A0A8H3E440_9AGAM</name>
<sequence length="866" mass="93813">MPTPVPLFPLLTLQTLLGASGAPFPWPLAAFCTWALHQPELSEAPVRSVLCNRRGVHEFILLSTEIVTSSGVVTLWFRIERYPSSQGVSVLLSKTKPAVDTLKASTDLQVLREPCESRDSFMYSAHKSPREVLRFKHIAEMCRYFTGHSSEYSLLGANCRWICYALLECLREARECYGGDWFPSRNERPTVDVKVAQLAKTHYLKDKHPTCCGSQYLVNPSFGAITRATLGLASIAVSSSSQNSYNGGLQYAADQEMYGTSPSLPESAIPQHQPAPAASVGPQAPSTNRAASSSTIPPNVIQPLRVATQPNRLQNDVSPPPAGANATQHPQSPPIEQTSSAQLQQRNTTPPAQHTASQPTGGSPAPHCSGCQCADHSTQNMSNNPQSGSTPSHAPLLDSRRDDVSGLASQLSSMHIQSDTLIAGQWAGQDITIPREPSPSSGRPCTGSCCSPQGNTFAQPSTPTFAQAPPMPAASHSPPATRPMHPGRVHPGASQRSTTSMSAGSTHFSGTTSSTVHPPAHHGRYPSQAGRPGSQQSVHGPRRVSANTFNTHRLSQFSFTGALPTMTEVDPSYAHHTGASLGTDYPGTDCLECDPRASMHLQGRQHTHNHPPPEQLVDPLGAVPHNHHFSHVNGNPRQHHTHEMPAAVPAHQARRNPHIPPNQPRMNTGGSYPTQGNYTLDHGPPAPRNTMNGSNIHQQAFHDHAHVPPSPRYNSSMLGEPYHPAQYGLYGISEDAPQPEFENQWIANGMGVDLSEYGAQPMSNHIQQQPLSNFPQLASDYSTAQNSGMAFQQSYTPNGLPAGPYSQQEQPTRQWTQQVWGDQELAPPPRTESPSQLEYPSNPVYPMPQESPTLTRMPDPHAYPTF</sequence>
<dbReference type="AlphaFoldDB" id="A0A8H3E440"/>
<evidence type="ECO:0000313" key="4">
    <source>
        <dbReference type="Proteomes" id="UP000663827"/>
    </source>
</evidence>
<keyword evidence="2" id="KW-0732">Signal</keyword>
<proteinExistence type="predicted"/>